<dbReference type="AlphaFoldDB" id="A0A834M7G1"/>
<evidence type="ECO:0000313" key="3">
    <source>
        <dbReference type="Proteomes" id="UP000625711"/>
    </source>
</evidence>
<protein>
    <submittedName>
        <fullName evidence="2">Uncharacterized protein</fullName>
    </submittedName>
</protein>
<feature type="region of interest" description="Disordered" evidence="1">
    <location>
        <begin position="1"/>
        <end position="101"/>
    </location>
</feature>
<proteinExistence type="predicted"/>
<dbReference type="Proteomes" id="UP000625711">
    <property type="component" value="Unassembled WGS sequence"/>
</dbReference>
<organism evidence="2 3">
    <name type="scientific">Rhynchophorus ferrugineus</name>
    <name type="common">Red palm weevil</name>
    <name type="synonym">Curculio ferrugineus</name>
    <dbReference type="NCBI Taxonomy" id="354439"/>
    <lineage>
        <taxon>Eukaryota</taxon>
        <taxon>Metazoa</taxon>
        <taxon>Ecdysozoa</taxon>
        <taxon>Arthropoda</taxon>
        <taxon>Hexapoda</taxon>
        <taxon>Insecta</taxon>
        <taxon>Pterygota</taxon>
        <taxon>Neoptera</taxon>
        <taxon>Endopterygota</taxon>
        <taxon>Coleoptera</taxon>
        <taxon>Polyphaga</taxon>
        <taxon>Cucujiformia</taxon>
        <taxon>Curculionidae</taxon>
        <taxon>Dryophthorinae</taxon>
        <taxon>Rhynchophorus</taxon>
    </lineage>
</organism>
<gene>
    <name evidence="2" type="ORF">GWI33_016107</name>
</gene>
<evidence type="ECO:0000313" key="2">
    <source>
        <dbReference type="EMBL" id="KAF7270976.1"/>
    </source>
</evidence>
<dbReference type="EMBL" id="JAACXV010014032">
    <property type="protein sequence ID" value="KAF7270976.1"/>
    <property type="molecule type" value="Genomic_DNA"/>
</dbReference>
<name>A0A834M7G1_RHYFE</name>
<comment type="caution">
    <text evidence="2">The sequence shown here is derived from an EMBL/GenBank/DDBJ whole genome shotgun (WGS) entry which is preliminary data.</text>
</comment>
<reference evidence="2" key="1">
    <citation type="submission" date="2020-08" db="EMBL/GenBank/DDBJ databases">
        <title>Genome sequencing and assembly of the red palm weevil Rhynchophorus ferrugineus.</title>
        <authorList>
            <person name="Dias G.B."/>
            <person name="Bergman C.M."/>
            <person name="Manee M."/>
        </authorList>
    </citation>
    <scope>NUCLEOTIDE SEQUENCE</scope>
    <source>
        <strain evidence="2">AA-2017</strain>
        <tissue evidence="2">Whole larva</tissue>
    </source>
</reference>
<accession>A0A834M7G1</accession>
<evidence type="ECO:0000256" key="1">
    <source>
        <dbReference type="SAM" id="MobiDB-lite"/>
    </source>
</evidence>
<sequence>MTPSQLASPVPSWRGVRGGAARGGEIATVRQREGARASPAVPEARVATPSVFSRRQSSVRRYNSRSRRREGPGRVWTPSPTCPSPRATARETASPSVGAAFDRLSPSSGTCLSIGEFGINRWLSGRVFIVSI</sequence>
<feature type="compositionally biased region" description="Low complexity" evidence="1">
    <location>
        <begin position="50"/>
        <end position="61"/>
    </location>
</feature>
<keyword evidence="3" id="KW-1185">Reference proteome</keyword>